<protein>
    <submittedName>
        <fullName evidence="2">Uncharacterized protein</fullName>
    </submittedName>
</protein>
<dbReference type="GeneID" id="36835279"/>
<dbReference type="STRING" id="1293036.GCA_001315825_00100"/>
<dbReference type="EMBL" id="CP029287">
    <property type="protein sequence ID" value="AWR99643.1"/>
    <property type="molecule type" value="Genomic_DNA"/>
</dbReference>
<evidence type="ECO:0000256" key="1">
    <source>
        <dbReference type="SAM" id="Phobius"/>
    </source>
</evidence>
<feature type="transmembrane region" description="Helical" evidence="1">
    <location>
        <begin position="118"/>
        <end position="135"/>
    </location>
</feature>
<name>A0A2U9IUI3_9CREN</name>
<dbReference type="RefSeq" id="WP_054836016.1">
    <property type="nucleotide sequence ID" value="NZ_BBBA01000001.1"/>
</dbReference>
<gene>
    <name evidence="2" type="ORF">DFR87_08015</name>
</gene>
<reference evidence="2 3" key="1">
    <citation type="submission" date="2018-05" db="EMBL/GenBank/DDBJ databases">
        <title>Complete Genome Sequences of Extremely Thermoacidophilic, Metal-Mobilizing Type-Strain Members of the Archaeal Family Sulfolobaceae: Acidianus brierleyi DSM-1651T, Acidianus sulfidivorans DSM-18786T, Metallosphaera hakonensis DSM-7519T, and Metallosphaera prunae DSM-10039T.</title>
        <authorList>
            <person name="Counts J.A."/>
            <person name="Kelly R.M."/>
        </authorList>
    </citation>
    <scope>NUCLEOTIDE SEQUENCE [LARGE SCALE GENOMIC DNA]</scope>
    <source>
        <strain evidence="2 3">HO1-1</strain>
    </source>
</reference>
<dbReference type="OrthoDB" id="43019at2157"/>
<reference evidence="3" key="2">
    <citation type="submission" date="2020-03" db="EMBL/GenBank/DDBJ databases">
        <title>Complete Genome Sequences of Extremely Thermoacidophilic, Metal-Mobilizing Type-Strain Members of the Archaeal Family Sulfolobaceae: Acidianus brierleyi DSM-1651T, Acidianus sulfidivorans DSM-18786T, Metallosphaera hakonensis DSM-7519T, and Metallosphaera prunae DSM-10039T.</title>
        <authorList>
            <person name="Counts J.A."/>
            <person name="Kelly R.M."/>
        </authorList>
    </citation>
    <scope>NUCLEOTIDE SEQUENCE [LARGE SCALE GENOMIC DNA]</scope>
    <source>
        <strain evidence="3">HO1-1</strain>
    </source>
</reference>
<dbReference type="Proteomes" id="UP000247586">
    <property type="component" value="Chromosome"/>
</dbReference>
<evidence type="ECO:0000313" key="3">
    <source>
        <dbReference type="Proteomes" id="UP000247586"/>
    </source>
</evidence>
<keyword evidence="1" id="KW-0472">Membrane</keyword>
<feature type="transmembrane region" description="Helical" evidence="1">
    <location>
        <begin position="6"/>
        <end position="27"/>
    </location>
</feature>
<dbReference type="KEGG" id="mhk:DFR87_08015"/>
<evidence type="ECO:0000313" key="2">
    <source>
        <dbReference type="EMBL" id="AWR99643.1"/>
    </source>
</evidence>
<sequence>MNLNLMVIGIILLVLGLSLYLSIPLYYPGYSSTNNIFKSNQGSVIVGPGQTLVVKNISGKSGDALIFLTLNGNANVSLLTQSGQTIISQQKEISVALNKSNYSVAIVNLDNKTTNITFTYGIFNAISISNFYYSLGILQTFLEIVTLAGGAMILWQVISWIVSRRK</sequence>
<feature type="transmembrane region" description="Helical" evidence="1">
    <location>
        <begin position="141"/>
        <end position="162"/>
    </location>
</feature>
<keyword evidence="1" id="KW-1133">Transmembrane helix</keyword>
<keyword evidence="1" id="KW-0812">Transmembrane</keyword>
<organism evidence="2 3">
    <name type="scientific">Metallosphaera hakonensis JCM 8857 = DSM 7519</name>
    <dbReference type="NCBI Taxonomy" id="1293036"/>
    <lineage>
        <taxon>Archaea</taxon>
        <taxon>Thermoproteota</taxon>
        <taxon>Thermoprotei</taxon>
        <taxon>Sulfolobales</taxon>
        <taxon>Sulfolobaceae</taxon>
        <taxon>Metallosphaera</taxon>
    </lineage>
</organism>
<dbReference type="AlphaFoldDB" id="A0A2U9IUI3"/>
<proteinExistence type="predicted"/>
<accession>A0A2U9IUI3</accession>
<keyword evidence="3" id="KW-1185">Reference proteome</keyword>
<reference evidence="3" key="3">
    <citation type="submission" date="2020-03" db="EMBL/GenBank/DDBJ databases">
        <title>Sequencing and Assembly of Multiple Reported Metal-Biooxidizing Members of the Extremely Thermoacidophilic Archaeal Family Sulfolobaceae.</title>
        <authorList>
            <person name="Counts J.A."/>
            <person name="Kelly R.M."/>
        </authorList>
    </citation>
    <scope>NUCLEOTIDE SEQUENCE [LARGE SCALE GENOMIC DNA]</scope>
    <source>
        <strain evidence="3">HO1-1</strain>
    </source>
</reference>